<dbReference type="InterPro" id="IPR002893">
    <property type="entry name" value="Znf_MYND"/>
</dbReference>
<name>A0AAV7UCN0_PLEWA</name>
<dbReference type="GO" id="GO:0042826">
    <property type="term" value="F:histone deacetylase binding"/>
    <property type="evidence" value="ECO:0007669"/>
    <property type="project" value="TreeGrafter"/>
</dbReference>
<dbReference type="Pfam" id="PF00856">
    <property type="entry name" value="SET"/>
    <property type="match status" value="1"/>
</dbReference>
<evidence type="ECO:0000256" key="11">
    <source>
        <dbReference type="ARBA" id="ARBA00048985"/>
    </source>
</evidence>
<evidence type="ECO:0000256" key="8">
    <source>
        <dbReference type="ARBA" id="ARBA00022771"/>
    </source>
</evidence>
<reference evidence="18" key="1">
    <citation type="journal article" date="2022" name="bioRxiv">
        <title>Sequencing and chromosome-scale assembly of the giantPleurodeles waltlgenome.</title>
        <authorList>
            <person name="Brown T."/>
            <person name="Elewa A."/>
            <person name="Iarovenko S."/>
            <person name="Subramanian E."/>
            <person name="Araus A.J."/>
            <person name="Petzold A."/>
            <person name="Susuki M."/>
            <person name="Suzuki K.-i.T."/>
            <person name="Hayashi T."/>
            <person name="Toyoda A."/>
            <person name="Oliveira C."/>
            <person name="Osipova E."/>
            <person name="Leigh N.D."/>
            <person name="Simon A."/>
            <person name="Yun M.H."/>
        </authorList>
    </citation>
    <scope>NUCLEOTIDE SEQUENCE</scope>
    <source>
        <strain evidence="18">20211129_DDA</strain>
        <tissue evidence="18">Liver</tissue>
    </source>
</reference>
<keyword evidence="4" id="KW-0489">Methyltransferase</keyword>
<dbReference type="PROSITE" id="PS50280">
    <property type="entry name" value="SET"/>
    <property type="match status" value="1"/>
</dbReference>
<proteinExistence type="predicted"/>
<dbReference type="GO" id="GO:0008168">
    <property type="term" value="F:methyltransferase activity"/>
    <property type="evidence" value="ECO:0007669"/>
    <property type="project" value="UniProtKB-KW"/>
</dbReference>
<sequence length="1096" mass="123432">MVVPPAWYRQADRKKERKVAIMASGWEAQRKEKSNKLFFAQMNEGPSTQPSHSNLKVEVKLQTLYEKMEKLHRRELSKWWEVESLQRYIEVERVPRGLRIYTVPTYEDPDPEMLEEWAENSKQSSLNMMRILTKYAMKDRSRTLEEMEKVRLEILALITQETFDEYMKNLEKKLCKFEEEITAKKQRKFIRDFKDYQAGRILTFQRKYDHMYNEEVTELNSRDFEQISQPIEEREESDISDGNLSDVSDTALAGAPASDKEELLICRHARSCSFVSPLPMELPVEEWQAYARRKWAASTPSFKEKFSPNADLMDSIVACQLHTEDENVLRMLGVEYSVSKDPCAATIYKEEGNKKFQRKEYDCAAALYSKAASHAVYGDEELAVCYANRSAALFYMGHFEVCLEDIERALESGYPKRLQHKVLMRKADCLLHLGRCQEAIEVIRSMEELVESSSLASNTKESLLSSIVNLKSKVSGNQNNSESSISTCLKTQKDTVLPGEVLRNDLEDLRIWDENANISKASAALSARVSPDRGRHLVAVRNIDPGEMLVKEEAFVSLLVPEGLRRHMGGDVDRVKSVVTNADLHCHLCLDRAQATVPCRGCSYARYCSQQCMERAWGSYHWLECSIGSSLLALGVFCHLALRTVLVAGFGNVTQLVKKHYLVLEEQTKNKLHLPPPQVCSGAETGKSMEAPALIEGSGDDGRYHSSYRSVFSLVTHGARQSPERRFLCALSATAICRMLSAADVLSLVSGQRDLEDRSKMKTDVNGEMQDTNILGVAMLHHMLQLQCNALAVTRIQEHRAGESASTVESQEQVRLATALFPVTSLLNHSCDPNTSISFRGRSAIIRAAQPIRSGEEVTLCYGPHRSRMTLSKRRQMLSHQYFFECQCHACLEELASNVQSSLDSFSCPTCKAPMQGETLLSCSSGVCGLTIPSECLVAQQHNLELRVSKAVDLLEADKPGLALQILADCRSRAQGFLCSEHVLAARIEDHLARAHAARGDWQSAAVHLRSSLRNVELRHGASSIELGHELVKLAQIFFNGRAVPEAMDTILRAEQILTVHYGTQHELLQELREMKACLLDLRKVTGSRMKSTPAS</sequence>
<keyword evidence="10" id="KW-0539">Nucleus</keyword>
<evidence type="ECO:0000313" key="19">
    <source>
        <dbReference type="Proteomes" id="UP001066276"/>
    </source>
</evidence>
<evidence type="ECO:0000259" key="16">
    <source>
        <dbReference type="PROSITE" id="PS50280"/>
    </source>
</evidence>
<keyword evidence="3" id="KW-0963">Cytoplasm</keyword>
<keyword evidence="19" id="KW-1185">Reference proteome</keyword>
<dbReference type="PROSITE" id="PS50865">
    <property type="entry name" value="ZF_MYND_2"/>
    <property type="match status" value="1"/>
</dbReference>
<evidence type="ECO:0000256" key="7">
    <source>
        <dbReference type="ARBA" id="ARBA00022723"/>
    </source>
</evidence>
<dbReference type="PANTHER" id="PTHR46165">
    <property type="entry name" value="SET AND MYND DOMAIN-CONTAINING PROTEIN 4"/>
    <property type="match status" value="1"/>
</dbReference>
<dbReference type="GO" id="GO:0005737">
    <property type="term" value="C:cytoplasm"/>
    <property type="evidence" value="ECO:0007669"/>
    <property type="project" value="UniProtKB-SubCell"/>
</dbReference>
<evidence type="ECO:0000256" key="1">
    <source>
        <dbReference type="ARBA" id="ARBA00004123"/>
    </source>
</evidence>
<evidence type="ECO:0000256" key="9">
    <source>
        <dbReference type="ARBA" id="ARBA00022833"/>
    </source>
</evidence>
<evidence type="ECO:0000256" key="6">
    <source>
        <dbReference type="ARBA" id="ARBA00022691"/>
    </source>
</evidence>
<organism evidence="18 19">
    <name type="scientific">Pleurodeles waltl</name>
    <name type="common">Iberian ribbed newt</name>
    <dbReference type="NCBI Taxonomy" id="8319"/>
    <lineage>
        <taxon>Eukaryota</taxon>
        <taxon>Metazoa</taxon>
        <taxon>Chordata</taxon>
        <taxon>Craniata</taxon>
        <taxon>Vertebrata</taxon>
        <taxon>Euteleostomi</taxon>
        <taxon>Amphibia</taxon>
        <taxon>Batrachia</taxon>
        <taxon>Caudata</taxon>
        <taxon>Salamandroidea</taxon>
        <taxon>Salamandridae</taxon>
        <taxon>Pleurodelinae</taxon>
        <taxon>Pleurodeles</taxon>
    </lineage>
</organism>
<dbReference type="GO" id="GO:0007507">
    <property type="term" value="P:heart development"/>
    <property type="evidence" value="ECO:0007669"/>
    <property type="project" value="TreeGrafter"/>
</dbReference>
<evidence type="ECO:0000256" key="4">
    <source>
        <dbReference type="ARBA" id="ARBA00022603"/>
    </source>
</evidence>
<dbReference type="Gene3D" id="1.25.40.10">
    <property type="entry name" value="Tetratricopeptide repeat domain"/>
    <property type="match status" value="2"/>
</dbReference>
<dbReference type="CDD" id="cd10536">
    <property type="entry name" value="SET_SMYD4"/>
    <property type="match status" value="1"/>
</dbReference>
<dbReference type="GO" id="GO:0005634">
    <property type="term" value="C:nucleus"/>
    <property type="evidence" value="ECO:0007669"/>
    <property type="project" value="UniProtKB-SubCell"/>
</dbReference>
<evidence type="ECO:0000256" key="5">
    <source>
        <dbReference type="ARBA" id="ARBA00022679"/>
    </source>
</evidence>
<feature type="domain" description="SET" evidence="16">
    <location>
        <begin position="523"/>
        <end position="863"/>
    </location>
</feature>
<accession>A0AAV7UCN0</accession>
<dbReference type="InterPro" id="IPR001214">
    <property type="entry name" value="SET_dom"/>
</dbReference>
<protein>
    <recommendedName>
        <fullName evidence="13">Protein-lysine N-methyltransferase SMYD4</fullName>
    </recommendedName>
    <alternativeName>
        <fullName evidence="14">SET and MYND domain-containing protein 4</fullName>
    </alternativeName>
</protein>
<evidence type="ECO:0000313" key="18">
    <source>
        <dbReference type="EMBL" id="KAJ1186406.1"/>
    </source>
</evidence>
<dbReference type="PANTHER" id="PTHR46165:SF2">
    <property type="entry name" value="SET AND MYND DOMAIN-CONTAINING PROTEIN 4"/>
    <property type="match status" value="1"/>
</dbReference>
<keyword evidence="9" id="KW-0862">Zinc</keyword>
<keyword evidence="7" id="KW-0479">Metal-binding</keyword>
<dbReference type="Pfam" id="PF01753">
    <property type="entry name" value="zf-MYND"/>
    <property type="match status" value="1"/>
</dbReference>
<dbReference type="InterPro" id="IPR046341">
    <property type="entry name" value="SET_dom_sf"/>
</dbReference>
<dbReference type="SUPFAM" id="SSF144232">
    <property type="entry name" value="HIT/MYND zinc finger-like"/>
    <property type="match status" value="1"/>
</dbReference>
<comment type="catalytic activity">
    <reaction evidence="11">
        <text>L-lysyl-[protein] + S-adenosyl-L-methionine = N(6)-methyl-L-lysyl-[protein] + S-adenosyl-L-homocysteine + H(+)</text>
        <dbReference type="Rhea" id="RHEA:51736"/>
        <dbReference type="Rhea" id="RHEA-COMP:9752"/>
        <dbReference type="Rhea" id="RHEA-COMP:13053"/>
        <dbReference type="ChEBI" id="CHEBI:15378"/>
        <dbReference type="ChEBI" id="CHEBI:29969"/>
        <dbReference type="ChEBI" id="CHEBI:57856"/>
        <dbReference type="ChEBI" id="CHEBI:59789"/>
        <dbReference type="ChEBI" id="CHEBI:61929"/>
    </reaction>
</comment>
<dbReference type="InterPro" id="IPR011990">
    <property type="entry name" value="TPR-like_helical_dom_sf"/>
</dbReference>
<comment type="subcellular location">
    <subcellularLocation>
        <location evidence="2">Cytoplasm</location>
    </subcellularLocation>
    <subcellularLocation>
        <location evidence="1">Nucleus</location>
    </subcellularLocation>
</comment>
<keyword evidence="6" id="KW-0949">S-adenosyl-L-methionine</keyword>
<keyword evidence="8 15" id="KW-0863">Zinc-finger</keyword>
<evidence type="ECO:0000259" key="17">
    <source>
        <dbReference type="PROSITE" id="PS50865"/>
    </source>
</evidence>
<dbReference type="GO" id="GO:0032259">
    <property type="term" value="P:methylation"/>
    <property type="evidence" value="ECO:0007669"/>
    <property type="project" value="UniProtKB-KW"/>
</dbReference>
<dbReference type="Proteomes" id="UP001066276">
    <property type="component" value="Chromosome 3_1"/>
</dbReference>
<comment type="function">
    <text evidence="12">Protein-lysine N-methyltransferase. Monomethylates PRMT5, modulating its transcriptional activity. May also act as a histone methyltransferase. Plays a critical role in cardiac development. Acts as a key epigenetic regulator of gene expression during cardiac development via its dual activities as a methyltransferase and negative regulator of HDAC1.</text>
</comment>
<dbReference type="EMBL" id="JANPWB010000005">
    <property type="protein sequence ID" value="KAJ1186406.1"/>
    <property type="molecule type" value="Genomic_DNA"/>
</dbReference>
<dbReference type="AlphaFoldDB" id="A0AAV7UCN0"/>
<evidence type="ECO:0000256" key="12">
    <source>
        <dbReference type="ARBA" id="ARBA00093423"/>
    </source>
</evidence>
<evidence type="ECO:0000256" key="15">
    <source>
        <dbReference type="PROSITE-ProRule" id="PRU00134"/>
    </source>
</evidence>
<dbReference type="InterPro" id="IPR052097">
    <property type="entry name" value="SET-MYND_domain_protein"/>
</dbReference>
<comment type="caution">
    <text evidence="18">The sequence shown here is derived from an EMBL/GenBank/DDBJ whole genome shotgun (WGS) entry which is preliminary data.</text>
</comment>
<evidence type="ECO:0000256" key="14">
    <source>
        <dbReference type="ARBA" id="ARBA00093680"/>
    </source>
</evidence>
<evidence type="ECO:0000256" key="13">
    <source>
        <dbReference type="ARBA" id="ARBA00093635"/>
    </source>
</evidence>
<dbReference type="Gene3D" id="2.170.270.10">
    <property type="entry name" value="SET domain"/>
    <property type="match status" value="1"/>
</dbReference>
<gene>
    <name evidence="18" type="ORF">NDU88_003187</name>
</gene>
<dbReference type="GO" id="GO:0008270">
    <property type="term" value="F:zinc ion binding"/>
    <property type="evidence" value="ECO:0007669"/>
    <property type="project" value="UniProtKB-KW"/>
</dbReference>
<dbReference type="InterPro" id="IPR044421">
    <property type="entry name" value="SMYD4_SET"/>
</dbReference>
<evidence type="ECO:0000256" key="10">
    <source>
        <dbReference type="ARBA" id="ARBA00023242"/>
    </source>
</evidence>
<evidence type="ECO:0000256" key="2">
    <source>
        <dbReference type="ARBA" id="ARBA00004496"/>
    </source>
</evidence>
<dbReference type="SUPFAM" id="SSF82199">
    <property type="entry name" value="SET domain"/>
    <property type="match status" value="1"/>
</dbReference>
<evidence type="ECO:0000256" key="3">
    <source>
        <dbReference type="ARBA" id="ARBA00022490"/>
    </source>
</evidence>
<feature type="domain" description="MYND-type" evidence="17">
    <location>
        <begin position="586"/>
        <end position="625"/>
    </location>
</feature>
<dbReference type="SUPFAM" id="SSF48452">
    <property type="entry name" value="TPR-like"/>
    <property type="match status" value="1"/>
</dbReference>
<keyword evidence="5" id="KW-0808">Transferase</keyword>